<proteinExistence type="predicted"/>
<dbReference type="EMBL" id="JADQBC010000122">
    <property type="protein sequence ID" value="MBR8829290.1"/>
    <property type="molecule type" value="Genomic_DNA"/>
</dbReference>
<dbReference type="GO" id="GO:0032259">
    <property type="term" value="P:methylation"/>
    <property type="evidence" value="ECO:0007669"/>
    <property type="project" value="UniProtKB-KW"/>
</dbReference>
<dbReference type="AlphaFoldDB" id="A0A941GWN1"/>
<dbReference type="PANTHER" id="PTHR43861">
    <property type="entry name" value="TRANS-ACONITATE 2-METHYLTRANSFERASE-RELATED"/>
    <property type="match status" value="1"/>
</dbReference>
<evidence type="ECO:0000313" key="2">
    <source>
        <dbReference type="Proteomes" id="UP000767446"/>
    </source>
</evidence>
<keyword evidence="1" id="KW-0808">Transferase</keyword>
<gene>
    <name evidence="1" type="ORF">DSM107014_15565</name>
</gene>
<dbReference type="CDD" id="cd02440">
    <property type="entry name" value="AdoMet_MTases"/>
    <property type="match status" value="1"/>
</dbReference>
<dbReference type="SUPFAM" id="SSF53335">
    <property type="entry name" value="S-adenosyl-L-methionine-dependent methyltransferases"/>
    <property type="match status" value="1"/>
</dbReference>
<comment type="caution">
    <text evidence="1">The sequence shown here is derived from an EMBL/GenBank/DDBJ whole genome shotgun (WGS) entry which is preliminary data.</text>
</comment>
<name>A0A941GWN1_9CHRO</name>
<dbReference type="GO" id="GO:0008168">
    <property type="term" value="F:methyltransferase activity"/>
    <property type="evidence" value="ECO:0007669"/>
    <property type="project" value="UniProtKB-KW"/>
</dbReference>
<dbReference type="Gene3D" id="3.40.50.150">
    <property type="entry name" value="Vaccinia Virus protein VP39"/>
    <property type="match status" value="1"/>
</dbReference>
<reference evidence="1" key="1">
    <citation type="submission" date="2021-02" db="EMBL/GenBank/DDBJ databases">
        <title>Metagenome analyses of Stigonema ocellatum DSM 106950, Chlorogloea purpurea SAG 13.99 and Gomphosphaeria aponina DSM 107014.</title>
        <authorList>
            <person name="Marter P."/>
            <person name="Huang S."/>
        </authorList>
    </citation>
    <scope>NUCLEOTIDE SEQUENCE</scope>
    <source>
        <strain evidence="1">JP213</strain>
    </source>
</reference>
<evidence type="ECO:0000313" key="1">
    <source>
        <dbReference type="EMBL" id="MBR8829290.1"/>
    </source>
</evidence>
<dbReference type="InterPro" id="IPR029063">
    <property type="entry name" value="SAM-dependent_MTases_sf"/>
</dbReference>
<keyword evidence="1" id="KW-0489">Methyltransferase</keyword>
<dbReference type="Proteomes" id="UP000767446">
    <property type="component" value="Unassembled WGS sequence"/>
</dbReference>
<protein>
    <submittedName>
        <fullName evidence="1">Class I SAM-dependent methyltransferase</fullName>
    </submittedName>
</protein>
<organism evidence="1 2">
    <name type="scientific">Gomphosphaeria aponina SAG 52.96 = DSM 107014</name>
    <dbReference type="NCBI Taxonomy" id="1521640"/>
    <lineage>
        <taxon>Bacteria</taxon>
        <taxon>Bacillati</taxon>
        <taxon>Cyanobacteriota</taxon>
        <taxon>Cyanophyceae</taxon>
        <taxon>Oscillatoriophycideae</taxon>
        <taxon>Chroococcales</taxon>
        <taxon>Gomphosphaeriaceae</taxon>
        <taxon>Gomphosphaeria</taxon>
    </lineage>
</organism>
<dbReference type="Pfam" id="PF13489">
    <property type="entry name" value="Methyltransf_23"/>
    <property type="match status" value="1"/>
</dbReference>
<sequence length="207" mass="23426">MNQKLRHEYLYRDQNFTHAHNYLIPQLTKIISGKQKLTILDIGCGNGSLSNYLAKKGHQVVGIEESASGIEIASANFSNCTFIQGSIYDFPYARVGKDFDLVISVEVIEHLLYPRELLRVAKNCLKPEGQILITTPDHGYWKNLALALAGAMDKHFTVLWDGGHIKFFSVNTLSQLLKEEQFTDINFEFAGRFPLLWKSMLCTASLQ</sequence>
<accession>A0A941GWN1</accession>